<reference evidence="2 3" key="1">
    <citation type="submission" date="2020-11" db="EMBL/GenBank/DDBJ databases">
        <title>Complete genome sequence unveiled secondary metabolic potentials in Streptomyces solisilvae HNM0141.</title>
        <authorList>
            <person name="Huang X."/>
        </authorList>
    </citation>
    <scope>NUCLEOTIDE SEQUENCE [LARGE SCALE GENOMIC DNA]</scope>
    <source>
        <strain evidence="2 3">HNM0141</strain>
    </source>
</reference>
<proteinExistence type="predicted"/>
<dbReference type="InterPro" id="IPR009492">
    <property type="entry name" value="TniQ"/>
</dbReference>
<organism evidence="2 3">
    <name type="scientific">Streptomyces malaysiensis</name>
    <dbReference type="NCBI Taxonomy" id="92644"/>
    <lineage>
        <taxon>Bacteria</taxon>
        <taxon>Bacillati</taxon>
        <taxon>Actinomycetota</taxon>
        <taxon>Actinomycetes</taxon>
        <taxon>Kitasatosporales</taxon>
        <taxon>Streptomycetaceae</taxon>
        <taxon>Streptomyces</taxon>
        <taxon>Streptomyces violaceusniger group</taxon>
    </lineage>
</organism>
<evidence type="ECO:0000259" key="1">
    <source>
        <dbReference type="Pfam" id="PF06527"/>
    </source>
</evidence>
<keyword evidence="3" id="KW-1185">Reference proteome</keyword>
<gene>
    <name evidence="2" type="ORF">I1A49_25150</name>
</gene>
<protein>
    <submittedName>
        <fullName evidence="2">TniQ family protein</fullName>
    </submittedName>
</protein>
<accession>A0ABX6WAP4</accession>
<dbReference type="EMBL" id="CP065050">
    <property type="protein sequence ID" value="QPI57754.1"/>
    <property type="molecule type" value="Genomic_DNA"/>
</dbReference>
<sequence>MRPLPRSLEPLPDETLTGFVLRLAHRLGTSPGEIAARTGLPSRLPLGFLHHLDDEHLTGFARAAQLTPAEVSGMLLAPLGERYGPLNPALTPRRTPARMIYDNPWVLTRSTRYCPHCLAGDGTAIQNLHGGAWRRLWRLPVTFLCLRHQCLLQHQCLGCTTPAQFAPAANAIARLTDDTLRPWQCRSNARPIPLQQRETACAADLIQIDLLPAAPDAATMTVLFEVQRQLIDLLAANGPETAMSAGAPVPVPHYFADLRATVAMIFRSWPAARDYASTPCLAAVLDAECASRIAQAEPLLNTPGKKKTSKPYTAPPTECLATGAALDMAANLLNTHDPVDARHRLAPLVQRLREADLALSTWLRRPSWISVSLRQAVMDLPRNRRAVA</sequence>
<name>A0ABX6WAP4_STRMQ</name>
<dbReference type="Proteomes" id="UP000663421">
    <property type="component" value="Chromosome"/>
</dbReference>
<dbReference type="Pfam" id="PF06527">
    <property type="entry name" value="TniQ"/>
    <property type="match status" value="1"/>
</dbReference>
<feature type="domain" description="TniQ" evidence="1">
    <location>
        <begin position="5"/>
        <end position="152"/>
    </location>
</feature>
<evidence type="ECO:0000313" key="3">
    <source>
        <dbReference type="Proteomes" id="UP000663421"/>
    </source>
</evidence>
<evidence type="ECO:0000313" key="2">
    <source>
        <dbReference type="EMBL" id="QPI57754.1"/>
    </source>
</evidence>